<dbReference type="InterPro" id="IPR006628">
    <property type="entry name" value="PUR-bd_fam"/>
</dbReference>
<evidence type="ECO:0000256" key="3">
    <source>
        <dbReference type="SAM" id="MobiDB-lite"/>
    </source>
</evidence>
<dbReference type="GO" id="GO:0032422">
    <property type="term" value="F:purine-rich negative regulatory element binding"/>
    <property type="evidence" value="ECO:0007669"/>
    <property type="project" value="InterPro"/>
</dbReference>
<dbReference type="Proteomes" id="UP000036681">
    <property type="component" value="Unplaced"/>
</dbReference>
<feature type="region of interest" description="Disordered" evidence="3">
    <location>
        <begin position="216"/>
        <end position="236"/>
    </location>
</feature>
<dbReference type="SMART" id="SM00712">
    <property type="entry name" value="PUR"/>
    <property type="match status" value="3"/>
</dbReference>
<dbReference type="WBParaSite" id="ALUE_0001937801-mRNA-1">
    <property type="protein sequence ID" value="ALUE_0001937801-mRNA-1"/>
    <property type="gene ID" value="ALUE_0001937801"/>
</dbReference>
<evidence type="ECO:0000313" key="4">
    <source>
        <dbReference type="Proteomes" id="UP000036681"/>
    </source>
</evidence>
<dbReference type="Pfam" id="PF04845">
    <property type="entry name" value="PurA"/>
    <property type="match status" value="2"/>
</dbReference>
<dbReference type="GO" id="GO:0005634">
    <property type="term" value="C:nucleus"/>
    <property type="evidence" value="ECO:0007669"/>
    <property type="project" value="TreeGrafter"/>
</dbReference>
<keyword evidence="4" id="KW-1185">Reference proteome</keyword>
<proteinExistence type="inferred from homology"/>
<name>A0A0M3IKV1_ASCLU</name>
<evidence type="ECO:0000256" key="1">
    <source>
        <dbReference type="ARBA" id="ARBA00009251"/>
    </source>
</evidence>
<dbReference type="AlphaFoldDB" id="A0A0M3IKV1"/>
<dbReference type="Gene3D" id="3.30.2450.30">
    <property type="match status" value="1"/>
</dbReference>
<comment type="similarity">
    <text evidence="1">Belongs to the PUR DNA-binding protein family.</text>
</comment>
<dbReference type="Gene3D" id="3.10.450.700">
    <property type="match status" value="2"/>
</dbReference>
<keyword evidence="2" id="KW-0238">DNA-binding</keyword>
<accession>A0A0M3IKV1</accession>
<evidence type="ECO:0000313" key="5">
    <source>
        <dbReference type="WBParaSite" id="ALUE_0001937801-mRNA-1"/>
    </source>
</evidence>
<dbReference type="GO" id="GO:0000977">
    <property type="term" value="F:RNA polymerase II transcription regulatory region sequence-specific DNA binding"/>
    <property type="evidence" value="ECO:0007669"/>
    <property type="project" value="InterPro"/>
</dbReference>
<sequence>MTAAVAFRDHLDKFVKFFDGLASGEQLNVGENGQLKSEIIIYESRRYYLDLKENQRGRYLRVSQTVSRGVPGVRSQIALPAPGMAQLRDALKELIDKFGEGYLNESDPDIELPEPKQVRAENNKLFYFDVGHNERGTFVRISESDPDIELPEPKQVRAENNKLFYFDVGHNERGTFVRISEVKQISGHRSSIAVPQSSWGAFRDVLGELMDKMTAAKNAESGGEHTATKSEATTPA</sequence>
<dbReference type="PANTHER" id="PTHR12611:SF0">
    <property type="entry name" value="PURINE-RICH BINDING PROTEIN-ALPHA, ISOFORM B"/>
    <property type="match status" value="1"/>
</dbReference>
<dbReference type="GO" id="GO:0000981">
    <property type="term" value="F:DNA-binding transcription factor activity, RNA polymerase II-specific"/>
    <property type="evidence" value="ECO:0007669"/>
    <property type="project" value="TreeGrafter"/>
</dbReference>
<dbReference type="PANTHER" id="PTHR12611">
    <property type="entry name" value="PUR-TRANSCRIPTIONAL ACTIVATOR"/>
    <property type="match status" value="1"/>
</dbReference>
<protein>
    <submittedName>
        <fullName evidence="5">Transcriptional activator protein Pur-alpha</fullName>
    </submittedName>
</protein>
<organism evidence="4 5">
    <name type="scientific">Ascaris lumbricoides</name>
    <name type="common">Giant roundworm</name>
    <dbReference type="NCBI Taxonomy" id="6252"/>
    <lineage>
        <taxon>Eukaryota</taxon>
        <taxon>Metazoa</taxon>
        <taxon>Ecdysozoa</taxon>
        <taxon>Nematoda</taxon>
        <taxon>Chromadorea</taxon>
        <taxon>Rhabditida</taxon>
        <taxon>Spirurina</taxon>
        <taxon>Ascaridomorpha</taxon>
        <taxon>Ascaridoidea</taxon>
        <taxon>Ascarididae</taxon>
        <taxon>Ascaris</taxon>
    </lineage>
</organism>
<reference evidence="5" key="1">
    <citation type="submission" date="2017-02" db="UniProtKB">
        <authorList>
            <consortium name="WormBaseParasite"/>
        </authorList>
    </citation>
    <scope>IDENTIFICATION</scope>
</reference>
<evidence type="ECO:0000256" key="2">
    <source>
        <dbReference type="ARBA" id="ARBA00023125"/>
    </source>
</evidence>